<feature type="region of interest" description="Disordered" evidence="1">
    <location>
        <begin position="83"/>
        <end position="119"/>
    </location>
</feature>
<dbReference type="EMBL" id="CALOZG010000042">
    <property type="protein sequence ID" value="CAH4035451.1"/>
    <property type="molecule type" value="Genomic_DNA"/>
</dbReference>
<evidence type="ECO:0000313" key="3">
    <source>
        <dbReference type="Proteomes" id="UP001152562"/>
    </source>
</evidence>
<sequence>MSPDIHALPYQPQDLISVTRSNNSDVTSSFIPPVVTHYPKNPNPLSTRSSPLPPPLSSSSYFCYRPLHSTTTLSTTYTQLPPRFSLPPNRTQSATTPSPCPNCRQRVKPPKSPQSGSVARRGLKIGYPAAFAPSMAHHPIPRYTPRRTLRYTPRAAPAFTTYNGSSPLILRRTHTALEVETAVATAGPLLADEEVLFFSPSAVKTPGGSSSKSGPTVSQPALSPPHRAVVTLMRLYMDPQQLSHPKEAQVIISKKGGLRPG</sequence>
<feature type="compositionally biased region" description="Polar residues" evidence="1">
    <location>
        <begin position="88"/>
        <end position="97"/>
    </location>
</feature>
<evidence type="ECO:0000313" key="2">
    <source>
        <dbReference type="EMBL" id="CAH4035451.1"/>
    </source>
</evidence>
<reference evidence="2" key="1">
    <citation type="submission" date="2022-05" db="EMBL/GenBank/DDBJ databases">
        <authorList>
            <person name="Okamura Y."/>
        </authorList>
    </citation>
    <scope>NUCLEOTIDE SEQUENCE</scope>
</reference>
<dbReference type="Proteomes" id="UP001152562">
    <property type="component" value="Unassembled WGS sequence"/>
</dbReference>
<feature type="region of interest" description="Disordered" evidence="1">
    <location>
        <begin position="203"/>
        <end position="224"/>
    </location>
</feature>
<comment type="caution">
    <text evidence="2">The sequence shown here is derived from an EMBL/GenBank/DDBJ whole genome shotgun (WGS) entry which is preliminary data.</text>
</comment>
<protein>
    <submittedName>
        <fullName evidence="2">Uncharacterized protein</fullName>
    </submittedName>
</protein>
<keyword evidence="3" id="KW-1185">Reference proteome</keyword>
<accession>A0A9P0TNG5</accession>
<gene>
    <name evidence="2" type="ORF">PIBRA_LOCUS11518</name>
</gene>
<name>A0A9P0TNG5_PIEBR</name>
<organism evidence="2 3">
    <name type="scientific">Pieris brassicae</name>
    <name type="common">White butterfly</name>
    <name type="synonym">Large white butterfly</name>
    <dbReference type="NCBI Taxonomy" id="7116"/>
    <lineage>
        <taxon>Eukaryota</taxon>
        <taxon>Metazoa</taxon>
        <taxon>Ecdysozoa</taxon>
        <taxon>Arthropoda</taxon>
        <taxon>Hexapoda</taxon>
        <taxon>Insecta</taxon>
        <taxon>Pterygota</taxon>
        <taxon>Neoptera</taxon>
        <taxon>Endopterygota</taxon>
        <taxon>Lepidoptera</taxon>
        <taxon>Glossata</taxon>
        <taxon>Ditrysia</taxon>
        <taxon>Papilionoidea</taxon>
        <taxon>Pieridae</taxon>
        <taxon>Pierinae</taxon>
        <taxon>Pieris</taxon>
    </lineage>
</organism>
<dbReference type="AlphaFoldDB" id="A0A9P0TNG5"/>
<feature type="compositionally biased region" description="Low complexity" evidence="1">
    <location>
        <begin position="203"/>
        <end position="218"/>
    </location>
</feature>
<evidence type="ECO:0000256" key="1">
    <source>
        <dbReference type="SAM" id="MobiDB-lite"/>
    </source>
</evidence>
<proteinExistence type="predicted"/>